<dbReference type="InterPro" id="IPR050327">
    <property type="entry name" value="Proton-linked_MCT"/>
</dbReference>
<feature type="compositionally biased region" description="Polar residues" evidence="7">
    <location>
        <begin position="8"/>
        <end position="19"/>
    </location>
</feature>
<feature type="transmembrane region" description="Helical" evidence="8">
    <location>
        <begin position="317"/>
        <end position="337"/>
    </location>
</feature>
<keyword evidence="11" id="KW-1185">Reference proteome</keyword>
<dbReference type="GO" id="GO:0016020">
    <property type="term" value="C:membrane"/>
    <property type="evidence" value="ECO:0007669"/>
    <property type="project" value="UniProtKB-SubCell"/>
</dbReference>
<evidence type="ECO:0000256" key="1">
    <source>
        <dbReference type="ARBA" id="ARBA00004141"/>
    </source>
</evidence>
<dbReference type="PROSITE" id="PS50850">
    <property type="entry name" value="MFS"/>
    <property type="match status" value="1"/>
</dbReference>
<feature type="region of interest" description="Disordered" evidence="7">
    <location>
        <begin position="1"/>
        <end position="39"/>
    </location>
</feature>
<comment type="caution">
    <text evidence="10">The sequence shown here is derived from an EMBL/GenBank/DDBJ whole genome shotgun (WGS) entry which is preliminary data.</text>
</comment>
<dbReference type="Pfam" id="PF07690">
    <property type="entry name" value="MFS_1"/>
    <property type="match status" value="1"/>
</dbReference>
<dbReference type="Proteomes" id="UP001280581">
    <property type="component" value="Unassembled WGS sequence"/>
</dbReference>
<comment type="similarity">
    <text evidence="2">Belongs to the major facilitator superfamily. Monocarboxylate porter (TC 2.A.1.13) family.</text>
</comment>
<dbReference type="InterPro" id="IPR020846">
    <property type="entry name" value="MFS_dom"/>
</dbReference>
<feature type="transmembrane region" description="Helical" evidence="8">
    <location>
        <begin position="349"/>
        <end position="370"/>
    </location>
</feature>
<gene>
    <name evidence="10" type="ORF">GRF29_69g2247446</name>
</gene>
<comment type="subcellular location">
    <subcellularLocation>
        <location evidence="1">Membrane</location>
        <topology evidence="1">Multi-pass membrane protein</topology>
    </subcellularLocation>
</comment>
<feature type="transmembrane region" description="Helical" evidence="8">
    <location>
        <begin position="142"/>
        <end position="161"/>
    </location>
</feature>
<evidence type="ECO:0000313" key="10">
    <source>
        <dbReference type="EMBL" id="KAK3209550.1"/>
    </source>
</evidence>
<evidence type="ECO:0000259" key="9">
    <source>
        <dbReference type="PROSITE" id="PS50850"/>
    </source>
</evidence>
<feature type="compositionally biased region" description="Basic and acidic residues" evidence="7">
    <location>
        <begin position="28"/>
        <end position="39"/>
    </location>
</feature>
<name>A0AAN6M1T2_9PLEO</name>
<dbReference type="InterPro" id="IPR011701">
    <property type="entry name" value="MFS"/>
</dbReference>
<sequence>MINEQDETAGQPSEMTHQASDIKPATENQKKEPGKDVHAPPDGGLQAWLVVLGGFCTVFASFGWINCIGVFQNYYETSQLRSQSPSSVAWIPSTESFMMFFWGPVAGVVADNYGPRIPILLGSFLHVFGIMMTSISKKYYQIFLAQSVCSAIGCAFLFYPIGNLTLKSLLPPSQRKFVLVEFLQPFKEPTFFFLAISSFFIYLGGFLPFNFIITQAIADGMSIELAGYLVPIINAASIFGRIVPAQFGDMYGVFNVMIIHTLLGGVFNLAVWLPARGNAPIIVFSILYGFTSGCTFSIIPAMIASFSEIRQLGARTGALYCASSFGVLIGSPIAGAITQTDKGGYSGLIIFAGVMLLVGTIFAVISRIALAGYRVQTKV</sequence>
<organism evidence="10 11">
    <name type="scientific">Pseudopithomyces chartarum</name>
    <dbReference type="NCBI Taxonomy" id="1892770"/>
    <lineage>
        <taxon>Eukaryota</taxon>
        <taxon>Fungi</taxon>
        <taxon>Dikarya</taxon>
        <taxon>Ascomycota</taxon>
        <taxon>Pezizomycotina</taxon>
        <taxon>Dothideomycetes</taxon>
        <taxon>Pleosporomycetidae</taxon>
        <taxon>Pleosporales</taxon>
        <taxon>Massarineae</taxon>
        <taxon>Didymosphaeriaceae</taxon>
        <taxon>Pseudopithomyces</taxon>
    </lineage>
</organism>
<evidence type="ECO:0000313" key="11">
    <source>
        <dbReference type="Proteomes" id="UP001280581"/>
    </source>
</evidence>
<reference evidence="10 11" key="1">
    <citation type="submission" date="2021-02" db="EMBL/GenBank/DDBJ databases">
        <title>Genome assembly of Pseudopithomyces chartarum.</title>
        <authorList>
            <person name="Jauregui R."/>
            <person name="Singh J."/>
            <person name="Voisey C."/>
        </authorList>
    </citation>
    <scope>NUCLEOTIDE SEQUENCE [LARGE SCALE GENOMIC DNA]</scope>
    <source>
        <strain evidence="10 11">AGR01</strain>
    </source>
</reference>
<evidence type="ECO:0000256" key="7">
    <source>
        <dbReference type="SAM" id="MobiDB-lite"/>
    </source>
</evidence>
<keyword evidence="3" id="KW-0813">Transport</keyword>
<dbReference type="PANTHER" id="PTHR11360">
    <property type="entry name" value="MONOCARBOXYLATE TRANSPORTER"/>
    <property type="match status" value="1"/>
</dbReference>
<dbReference type="EMBL" id="WVTA01000006">
    <property type="protein sequence ID" value="KAK3209550.1"/>
    <property type="molecule type" value="Genomic_DNA"/>
</dbReference>
<evidence type="ECO:0000256" key="5">
    <source>
        <dbReference type="ARBA" id="ARBA00022989"/>
    </source>
</evidence>
<protein>
    <recommendedName>
        <fullName evidence="9">Major facilitator superfamily (MFS) profile domain-containing protein</fullName>
    </recommendedName>
</protein>
<feature type="transmembrane region" description="Helical" evidence="8">
    <location>
        <begin position="87"/>
        <end position="105"/>
    </location>
</feature>
<keyword evidence="4 8" id="KW-0812">Transmembrane</keyword>
<dbReference type="SUPFAM" id="SSF103473">
    <property type="entry name" value="MFS general substrate transporter"/>
    <property type="match status" value="1"/>
</dbReference>
<feature type="transmembrane region" description="Helical" evidence="8">
    <location>
        <begin position="250"/>
        <end position="274"/>
    </location>
</feature>
<feature type="transmembrane region" description="Helical" evidence="8">
    <location>
        <begin position="117"/>
        <end position="135"/>
    </location>
</feature>
<accession>A0AAN6M1T2</accession>
<proteinExistence type="inferred from homology"/>
<dbReference type="Gene3D" id="1.20.1250.20">
    <property type="entry name" value="MFS general substrate transporter like domains"/>
    <property type="match status" value="2"/>
</dbReference>
<feature type="domain" description="Major facilitator superfamily (MFS) profile" evidence="9">
    <location>
        <begin position="190"/>
        <end position="379"/>
    </location>
</feature>
<evidence type="ECO:0000256" key="4">
    <source>
        <dbReference type="ARBA" id="ARBA00022692"/>
    </source>
</evidence>
<dbReference type="PANTHER" id="PTHR11360:SF224">
    <property type="entry name" value="MAJOR FACILITATOR SUPERFAMILY (MFS) PROFILE DOMAIN-CONTAINING PROTEIN-RELATED"/>
    <property type="match status" value="1"/>
</dbReference>
<keyword evidence="5 8" id="KW-1133">Transmembrane helix</keyword>
<feature type="transmembrane region" description="Helical" evidence="8">
    <location>
        <begin position="281"/>
        <end position="305"/>
    </location>
</feature>
<dbReference type="InterPro" id="IPR036259">
    <property type="entry name" value="MFS_trans_sf"/>
</dbReference>
<keyword evidence="6 8" id="KW-0472">Membrane</keyword>
<evidence type="ECO:0000256" key="8">
    <source>
        <dbReference type="SAM" id="Phobius"/>
    </source>
</evidence>
<feature type="transmembrane region" description="Helical" evidence="8">
    <location>
        <begin position="47"/>
        <end position="75"/>
    </location>
</feature>
<evidence type="ECO:0000256" key="2">
    <source>
        <dbReference type="ARBA" id="ARBA00006727"/>
    </source>
</evidence>
<dbReference type="GO" id="GO:0022857">
    <property type="term" value="F:transmembrane transporter activity"/>
    <property type="evidence" value="ECO:0007669"/>
    <property type="project" value="InterPro"/>
</dbReference>
<evidence type="ECO:0000256" key="3">
    <source>
        <dbReference type="ARBA" id="ARBA00022448"/>
    </source>
</evidence>
<feature type="transmembrane region" description="Helical" evidence="8">
    <location>
        <begin position="191"/>
        <end position="213"/>
    </location>
</feature>
<evidence type="ECO:0000256" key="6">
    <source>
        <dbReference type="ARBA" id="ARBA00023136"/>
    </source>
</evidence>
<dbReference type="AlphaFoldDB" id="A0AAN6M1T2"/>